<dbReference type="PROSITE" id="PS50883">
    <property type="entry name" value="EAL"/>
    <property type="match status" value="1"/>
</dbReference>
<dbReference type="EMBL" id="JACYNP010000003">
    <property type="protein sequence ID" value="MBD8121250.1"/>
    <property type="molecule type" value="Genomic_DNA"/>
</dbReference>
<evidence type="ECO:0000259" key="1">
    <source>
        <dbReference type="PROSITE" id="PS50883"/>
    </source>
</evidence>
<protein>
    <submittedName>
        <fullName evidence="2">EAL domain-containing protein</fullName>
    </submittedName>
</protein>
<dbReference type="SUPFAM" id="SSF141868">
    <property type="entry name" value="EAL domain-like"/>
    <property type="match status" value="1"/>
</dbReference>
<dbReference type="PANTHER" id="PTHR33121:SF79">
    <property type="entry name" value="CYCLIC DI-GMP PHOSPHODIESTERASE PDED-RELATED"/>
    <property type="match status" value="1"/>
</dbReference>
<dbReference type="InterPro" id="IPR035919">
    <property type="entry name" value="EAL_sf"/>
</dbReference>
<reference evidence="2 3" key="1">
    <citation type="journal article" date="2020" name="FEMS Microbiol. Ecol.">
        <title>Temporal dynamics of bacterial communities during seed development and maturation.</title>
        <authorList>
            <person name="Chesneau G."/>
            <person name="Torres-Cortes G."/>
            <person name="Briand M."/>
            <person name="Darrasse A."/>
            <person name="Preveaux A."/>
            <person name="Marais C."/>
            <person name="Jacques M.A."/>
            <person name="Shade A."/>
            <person name="Barret M."/>
        </authorList>
    </citation>
    <scope>NUCLEOTIDE SEQUENCE [LARGE SCALE GENOMIC DNA]</scope>
    <source>
        <strain evidence="2 3">CFBP13723</strain>
    </source>
</reference>
<evidence type="ECO:0000313" key="3">
    <source>
        <dbReference type="Proteomes" id="UP000625247"/>
    </source>
</evidence>
<dbReference type="Proteomes" id="UP000625247">
    <property type="component" value="Unassembled WGS sequence"/>
</dbReference>
<keyword evidence="3" id="KW-1185">Reference proteome</keyword>
<dbReference type="SUPFAM" id="SSF55781">
    <property type="entry name" value="GAF domain-like"/>
    <property type="match status" value="1"/>
</dbReference>
<dbReference type="Gene3D" id="3.20.20.450">
    <property type="entry name" value="EAL domain"/>
    <property type="match status" value="1"/>
</dbReference>
<dbReference type="InterPro" id="IPR003018">
    <property type="entry name" value="GAF"/>
</dbReference>
<dbReference type="RefSeq" id="WP_191943823.1">
    <property type="nucleotide sequence ID" value="NZ_JACYNP010000003.1"/>
</dbReference>
<proteinExistence type="predicted"/>
<dbReference type="Pfam" id="PF01590">
    <property type="entry name" value="GAF"/>
    <property type="match status" value="1"/>
</dbReference>
<comment type="caution">
    <text evidence="2">The sequence shown here is derived from an EMBL/GenBank/DDBJ whole genome shotgun (WGS) entry which is preliminary data.</text>
</comment>
<dbReference type="InterPro" id="IPR001633">
    <property type="entry name" value="EAL_dom"/>
</dbReference>
<dbReference type="SMART" id="SM00052">
    <property type="entry name" value="EAL"/>
    <property type="match status" value="1"/>
</dbReference>
<dbReference type="InterPro" id="IPR050706">
    <property type="entry name" value="Cyclic-di-GMP_PDE-like"/>
</dbReference>
<organism evidence="2 3">
    <name type="scientific">Pseudomonas lutea</name>
    <dbReference type="NCBI Taxonomy" id="243924"/>
    <lineage>
        <taxon>Bacteria</taxon>
        <taxon>Pseudomonadati</taxon>
        <taxon>Pseudomonadota</taxon>
        <taxon>Gammaproteobacteria</taxon>
        <taxon>Pseudomonadales</taxon>
        <taxon>Pseudomonadaceae</taxon>
        <taxon>Pseudomonas</taxon>
    </lineage>
</organism>
<sequence length="607" mass="68126">MTCLLEIEQKRLSAVHALQWLETAHNENFDRLCRLAAAHFGVPTVLVSLVEKDRQWFPGRVGFDAGQTPIEQSFCRYTIQNSGVMVVNDAHLDPRFADTALVTRPGGIRFYAGAPLRNQHGEVLGSFCLIDSVPRELLPAEITVLEDFAELVMGQIEQCQLMRYRDPVSKLPNLHQFLLDTHNVAVADTQVRLMMVMRTQAVPSAADVSVTSNLDAQQKRRDIAHCLRRRLDGIAELYHVSELDFCLLMTCERHRRDELIRVMLALITEPFTHQQVAVGLACCDDGENSAAALMGKAIHAVGMATYRQVQWASYDEAEDCAQRRALLLLNELNESLESGDIYLEYQPRFSLQDGKLLSVEALIRWTHPLLGKIWPAEFIPLIESAGRISTVTRWVIDRALTDLSGWIDQDVRLSLNLSPLDFAELDIAQTLQDACHQHGVEPARLEVEITEGEWIRADKRVIAQLTRIRELGVDVAIDDFGAGYSNFAYLHEIPANILKLDKSLVSDLESNPRNRIIARSVLHLASELGYRTVAEGVETFRCMSLVREYGCEEAQGYFLSRPLGLAKLKQQCQNIALTFIAQPPEAWGDEELINAAVFDDGQVTEAA</sequence>
<dbReference type="InterPro" id="IPR029016">
    <property type="entry name" value="GAF-like_dom_sf"/>
</dbReference>
<dbReference type="CDD" id="cd01948">
    <property type="entry name" value="EAL"/>
    <property type="match status" value="1"/>
</dbReference>
<accession>A0ABR9A6Q3</accession>
<evidence type="ECO:0000313" key="2">
    <source>
        <dbReference type="EMBL" id="MBD8121250.1"/>
    </source>
</evidence>
<gene>
    <name evidence="2" type="ORF">IFT62_08495</name>
</gene>
<dbReference type="Pfam" id="PF00563">
    <property type="entry name" value="EAL"/>
    <property type="match status" value="1"/>
</dbReference>
<feature type="domain" description="EAL" evidence="1">
    <location>
        <begin position="325"/>
        <end position="576"/>
    </location>
</feature>
<dbReference type="SMART" id="SM00065">
    <property type="entry name" value="GAF"/>
    <property type="match status" value="1"/>
</dbReference>
<dbReference type="Gene3D" id="3.30.450.40">
    <property type="match status" value="1"/>
</dbReference>
<dbReference type="PANTHER" id="PTHR33121">
    <property type="entry name" value="CYCLIC DI-GMP PHOSPHODIESTERASE PDEF"/>
    <property type="match status" value="1"/>
</dbReference>
<name>A0ABR9A6Q3_9PSED</name>